<dbReference type="GO" id="GO:0007059">
    <property type="term" value="P:chromosome segregation"/>
    <property type="evidence" value="ECO:0007669"/>
    <property type="project" value="TreeGrafter"/>
</dbReference>
<dbReference type="RefSeq" id="WP_109458753.1">
    <property type="nucleotide sequence ID" value="NZ_QFBC01000005.1"/>
</dbReference>
<protein>
    <submittedName>
        <fullName evidence="4">Plasmid partitioning protein RepB</fullName>
    </submittedName>
</protein>
<dbReference type="InterPro" id="IPR037972">
    <property type="entry name" value="RepB_N"/>
</dbReference>
<evidence type="ECO:0000313" key="5">
    <source>
        <dbReference type="Proteomes" id="UP000245252"/>
    </source>
</evidence>
<dbReference type="InterPro" id="IPR011111">
    <property type="entry name" value="Plasmid_RepB"/>
</dbReference>
<dbReference type="PANTHER" id="PTHR33375">
    <property type="entry name" value="CHROMOSOME-PARTITIONING PROTEIN PARB-RELATED"/>
    <property type="match status" value="1"/>
</dbReference>
<proteinExistence type="inferred from homology"/>
<dbReference type="InterPro" id="IPR004437">
    <property type="entry name" value="ParB/RepB/Spo0J"/>
</dbReference>
<dbReference type="OrthoDB" id="7908920at2"/>
<name>A0A2U2DQS8_9HYPH</name>
<dbReference type="NCBIfam" id="TIGR03454">
    <property type="entry name" value="partition_RepB"/>
    <property type="match status" value="1"/>
</dbReference>
<gene>
    <name evidence="4" type="primary">repB</name>
    <name evidence="4" type="ORF">DEM27_13410</name>
</gene>
<feature type="domain" description="ParB-like N-terminal" evidence="3">
    <location>
        <begin position="66"/>
        <end position="158"/>
    </location>
</feature>
<dbReference type="CDD" id="cd16405">
    <property type="entry name" value="RepB_like_N"/>
    <property type="match status" value="1"/>
</dbReference>
<dbReference type="PANTHER" id="PTHR33375:SF1">
    <property type="entry name" value="CHROMOSOME-PARTITIONING PROTEIN PARB-RELATED"/>
    <property type="match status" value="1"/>
</dbReference>
<dbReference type="GO" id="GO:0005694">
    <property type="term" value="C:chromosome"/>
    <property type="evidence" value="ECO:0007669"/>
    <property type="project" value="TreeGrafter"/>
</dbReference>
<feature type="region of interest" description="Disordered" evidence="2">
    <location>
        <begin position="1"/>
        <end position="27"/>
    </location>
</feature>
<comment type="caution">
    <text evidence="4">The sequence shown here is derived from an EMBL/GenBank/DDBJ whole genome shotgun (WGS) entry which is preliminary data.</text>
</comment>
<evidence type="ECO:0000256" key="1">
    <source>
        <dbReference type="ARBA" id="ARBA00006295"/>
    </source>
</evidence>
<organism evidence="4 5">
    <name type="scientific">Metarhizobium album</name>
    <dbReference type="NCBI Taxonomy" id="2182425"/>
    <lineage>
        <taxon>Bacteria</taxon>
        <taxon>Pseudomonadati</taxon>
        <taxon>Pseudomonadota</taxon>
        <taxon>Alphaproteobacteria</taxon>
        <taxon>Hyphomicrobiales</taxon>
        <taxon>Rhizobiaceae</taxon>
        <taxon>Metarhizobium</taxon>
    </lineage>
</organism>
<comment type="similarity">
    <text evidence="1">Belongs to the ParB family.</text>
</comment>
<dbReference type="Gene3D" id="1.10.10.2830">
    <property type="match status" value="1"/>
</dbReference>
<dbReference type="Pfam" id="PF02195">
    <property type="entry name" value="ParB_N"/>
    <property type="match status" value="1"/>
</dbReference>
<dbReference type="SMART" id="SM00470">
    <property type="entry name" value="ParB"/>
    <property type="match status" value="1"/>
</dbReference>
<dbReference type="InterPro" id="IPR036086">
    <property type="entry name" value="ParB/Sulfiredoxin_sf"/>
</dbReference>
<dbReference type="NCBIfam" id="TIGR00180">
    <property type="entry name" value="parB_part"/>
    <property type="match status" value="1"/>
</dbReference>
<keyword evidence="5" id="KW-1185">Reference proteome</keyword>
<accession>A0A2U2DQS8</accession>
<evidence type="ECO:0000259" key="3">
    <source>
        <dbReference type="SMART" id="SM00470"/>
    </source>
</evidence>
<dbReference type="Proteomes" id="UP000245252">
    <property type="component" value="Unassembled WGS sequence"/>
</dbReference>
<dbReference type="GO" id="GO:0003677">
    <property type="term" value="F:DNA binding"/>
    <property type="evidence" value="ECO:0007669"/>
    <property type="project" value="InterPro"/>
</dbReference>
<dbReference type="AlphaFoldDB" id="A0A2U2DQS8"/>
<dbReference type="InterPro" id="IPR003115">
    <property type="entry name" value="ParB_N"/>
</dbReference>
<evidence type="ECO:0000313" key="4">
    <source>
        <dbReference type="EMBL" id="PWE55676.1"/>
    </source>
</evidence>
<sequence>MSRKDTVNSLFMMKLGSPNPTPPEKERERVRTGAVSAMGASLQELTEGARAASKLKEQIASGMVVVDLDPAMVDGSMVNDRLIIDVDPDFQELVASIRESGQQVPILVRPHPENAERYQVAYGHRRLRAAQHLGIPVKAVVQPLSDNELVIAQGKENLDRKDLSYIEKALFARRLEEKGFDRVTIMAALSTDKADLSRYIAVARMIPESLLNQIGPAPKAGRARWLAMADRLTVADAMDNAEALTGQRDFLMADSDGRFVKLFDALAPATASNASNDRDIVINGTVKAARLEARRAQTSLVFNNKIVPEFGEYVAAQLDQLYLQFLKANRKDKGRN</sequence>
<dbReference type="SUPFAM" id="SSF110849">
    <property type="entry name" value="ParB/Sulfiredoxin"/>
    <property type="match status" value="1"/>
</dbReference>
<dbReference type="InterPro" id="IPR050336">
    <property type="entry name" value="Chromosome_partition/occlusion"/>
</dbReference>
<evidence type="ECO:0000256" key="2">
    <source>
        <dbReference type="SAM" id="MobiDB-lite"/>
    </source>
</evidence>
<dbReference type="EMBL" id="QFBC01000005">
    <property type="protein sequence ID" value="PWE55676.1"/>
    <property type="molecule type" value="Genomic_DNA"/>
</dbReference>
<dbReference type="SUPFAM" id="SSF109709">
    <property type="entry name" value="KorB DNA-binding domain-like"/>
    <property type="match status" value="1"/>
</dbReference>
<dbReference type="Pfam" id="PF07506">
    <property type="entry name" value="RepB"/>
    <property type="match status" value="1"/>
</dbReference>
<dbReference type="Gene3D" id="3.90.1530.30">
    <property type="match status" value="1"/>
</dbReference>
<reference evidence="4 5" key="1">
    <citation type="submission" date="2018-05" db="EMBL/GenBank/DDBJ databases">
        <title>The draft genome of strain NS-104.</title>
        <authorList>
            <person name="Hang P."/>
            <person name="Jiang J."/>
        </authorList>
    </citation>
    <scope>NUCLEOTIDE SEQUENCE [LARGE SCALE GENOMIC DNA]</scope>
    <source>
        <strain evidence="4 5">NS-104</strain>
    </source>
</reference>
<dbReference type="InterPro" id="IPR017819">
    <property type="entry name" value="Plasmid_partition_RepB"/>
</dbReference>